<dbReference type="RefSeq" id="WP_207276480.1">
    <property type="nucleotide sequence ID" value="NZ_JAFMPK010000047.1"/>
</dbReference>
<feature type="domain" description="DUF6314" evidence="1">
    <location>
        <begin position="6"/>
        <end position="138"/>
    </location>
</feature>
<keyword evidence="3" id="KW-1185">Reference proteome</keyword>
<protein>
    <recommendedName>
        <fullName evidence="1">DUF6314 domain-containing protein</fullName>
    </recommendedName>
</protein>
<name>A0ABS3IBZ2_9MICO</name>
<organism evidence="2 3">
    <name type="scientific">Myceligenerans salitolerans</name>
    <dbReference type="NCBI Taxonomy" id="1230528"/>
    <lineage>
        <taxon>Bacteria</taxon>
        <taxon>Bacillati</taxon>
        <taxon>Actinomycetota</taxon>
        <taxon>Actinomycetes</taxon>
        <taxon>Micrococcales</taxon>
        <taxon>Promicromonosporaceae</taxon>
        <taxon>Myceligenerans</taxon>
    </lineage>
</organism>
<evidence type="ECO:0000313" key="3">
    <source>
        <dbReference type="Proteomes" id="UP000664617"/>
    </source>
</evidence>
<proteinExistence type="predicted"/>
<dbReference type="EMBL" id="JAFMPK010000047">
    <property type="protein sequence ID" value="MBO0610555.1"/>
    <property type="molecule type" value="Genomic_DNA"/>
</dbReference>
<sequence>MDPSRLLGTWDFHREVRDHRDGTEYDASGKAMFTPEGDGRIRWAEEGTLRWADRSTPVNRTLFLVRGPSAAAAPPSGWRVTFEDGRDFHPWTARPVEHACGRDLYEGMVAPGSGSIWTIRWQVTGPAKDYTMVTRYSRAE</sequence>
<dbReference type="Proteomes" id="UP000664617">
    <property type="component" value="Unassembled WGS sequence"/>
</dbReference>
<accession>A0ABS3IBZ2</accession>
<evidence type="ECO:0000259" key="1">
    <source>
        <dbReference type="Pfam" id="PF19834"/>
    </source>
</evidence>
<reference evidence="2 3" key="1">
    <citation type="submission" date="2021-03" db="EMBL/GenBank/DDBJ databases">
        <authorList>
            <person name="Xin L."/>
        </authorList>
    </citation>
    <scope>NUCLEOTIDE SEQUENCE [LARGE SCALE GENOMIC DNA]</scope>
    <source>
        <strain evidence="2 3">XHU 5031</strain>
    </source>
</reference>
<evidence type="ECO:0000313" key="2">
    <source>
        <dbReference type="EMBL" id="MBO0610555.1"/>
    </source>
</evidence>
<comment type="caution">
    <text evidence="2">The sequence shown here is derived from an EMBL/GenBank/DDBJ whole genome shotgun (WGS) entry which is preliminary data.</text>
</comment>
<dbReference type="Pfam" id="PF19834">
    <property type="entry name" value="DUF6314"/>
    <property type="match status" value="1"/>
</dbReference>
<dbReference type="InterPro" id="IPR045632">
    <property type="entry name" value="DUF6314"/>
</dbReference>
<gene>
    <name evidence="2" type="ORF">J0911_16105</name>
</gene>
<reference evidence="3" key="2">
    <citation type="submission" date="2023-07" db="EMBL/GenBank/DDBJ databases">
        <title>Myceligenerans salitolerans sp. nov., a halotolerant actinomycete isolated from a salt lake in Xinjiang, China.</title>
        <authorList>
            <person name="Guan T."/>
        </authorList>
    </citation>
    <scope>NUCLEOTIDE SEQUENCE [LARGE SCALE GENOMIC DNA]</scope>
    <source>
        <strain evidence="3">XHU 5031</strain>
    </source>
</reference>